<keyword evidence="2" id="KW-1185">Reference proteome</keyword>
<dbReference type="AlphaFoldDB" id="A0AAQ4EL96"/>
<dbReference type="EMBL" id="JARKHS020013936">
    <property type="protein sequence ID" value="KAK8775572.1"/>
    <property type="molecule type" value="Genomic_DNA"/>
</dbReference>
<reference evidence="1 2" key="1">
    <citation type="journal article" date="2023" name="Arcadia Sci">
        <title>De novo assembly of a long-read Amblyomma americanum tick genome.</title>
        <authorList>
            <person name="Chou S."/>
            <person name="Poskanzer K.E."/>
            <person name="Rollins M."/>
            <person name="Thuy-Boun P.S."/>
        </authorList>
    </citation>
    <scope>NUCLEOTIDE SEQUENCE [LARGE SCALE GENOMIC DNA]</scope>
    <source>
        <strain evidence="1">F_SG_1</strain>
        <tissue evidence="1">Salivary glands</tissue>
    </source>
</reference>
<proteinExistence type="predicted"/>
<evidence type="ECO:0000313" key="2">
    <source>
        <dbReference type="Proteomes" id="UP001321473"/>
    </source>
</evidence>
<name>A0AAQ4EL96_AMBAM</name>
<dbReference type="Proteomes" id="UP001321473">
    <property type="component" value="Unassembled WGS sequence"/>
</dbReference>
<evidence type="ECO:0000313" key="1">
    <source>
        <dbReference type="EMBL" id="KAK8775572.1"/>
    </source>
</evidence>
<protein>
    <submittedName>
        <fullName evidence="1">Uncharacterized protein</fullName>
    </submittedName>
</protein>
<sequence>MDIREYCDRGGVSHVPEVIGGRHHVLPKKIEWLYVRLDHGRHLVVQLVNVVRSFRALFSPPPLKNKNENPTSITLCCVTRHI</sequence>
<organism evidence="1 2">
    <name type="scientific">Amblyomma americanum</name>
    <name type="common">Lone star tick</name>
    <dbReference type="NCBI Taxonomy" id="6943"/>
    <lineage>
        <taxon>Eukaryota</taxon>
        <taxon>Metazoa</taxon>
        <taxon>Ecdysozoa</taxon>
        <taxon>Arthropoda</taxon>
        <taxon>Chelicerata</taxon>
        <taxon>Arachnida</taxon>
        <taxon>Acari</taxon>
        <taxon>Parasitiformes</taxon>
        <taxon>Ixodida</taxon>
        <taxon>Ixodoidea</taxon>
        <taxon>Ixodidae</taxon>
        <taxon>Amblyomminae</taxon>
        <taxon>Amblyomma</taxon>
    </lineage>
</organism>
<comment type="caution">
    <text evidence="1">The sequence shown here is derived from an EMBL/GenBank/DDBJ whole genome shotgun (WGS) entry which is preliminary data.</text>
</comment>
<accession>A0AAQ4EL96</accession>
<gene>
    <name evidence="1" type="ORF">V5799_031078</name>
</gene>